<organism evidence="2 3">
    <name type="scientific">Cystobacter fuscus</name>
    <dbReference type="NCBI Taxonomy" id="43"/>
    <lineage>
        <taxon>Bacteria</taxon>
        <taxon>Pseudomonadati</taxon>
        <taxon>Myxococcota</taxon>
        <taxon>Myxococcia</taxon>
        <taxon>Myxococcales</taxon>
        <taxon>Cystobacterineae</taxon>
        <taxon>Archangiaceae</taxon>
        <taxon>Cystobacter</taxon>
    </lineage>
</organism>
<evidence type="ECO:0000313" key="3">
    <source>
        <dbReference type="Proteomes" id="UP000217257"/>
    </source>
</evidence>
<name>A0A250J335_9BACT</name>
<protein>
    <submittedName>
        <fullName evidence="2">Uncharacterized protein</fullName>
    </submittedName>
</protein>
<proteinExistence type="predicted"/>
<dbReference type="AlphaFoldDB" id="A0A250J335"/>
<dbReference type="EMBL" id="CP022098">
    <property type="protein sequence ID" value="ATB37781.1"/>
    <property type="molecule type" value="Genomic_DNA"/>
</dbReference>
<sequence>MKTYIVQDGDTPQAIASLFGFKQWSNIYEHKANEKLRGQRGPNELKTGDEVSIPDAYCELMSGSSAVLQSSKLVSLPPVVIDAHMHIMSGNCLPFPVLNYTQLEVKARFMANPSGSRRTLNTVGNVFSFIPMLRIAGWSHRSTLKIGHDTIKSNDSLPATLHKSPSTQHLREGKKSFLGISIALPMDMDLCHLDGYKGRSVYEVEPQPGGDPRYTFNVRLTGHLDEREDKLYAHPLEWRAYQKWSEQVLETKLACSSNPLRLIPMYHYEPRRFIQWNGKSATLADNWDAPFKHVATKEREGLFAGFKMYTPQGYTPTDTRVPSLEKFFAQCVKEDIPIMTHCTPSGHYTHDRKLFIDLDPAAAAGLSPADKEAYKEASEKRGKYLDAKGDFEKAEKKFAGYMREYGLPQDAYAWNMQGELVPMMPVSFPTDPEYWKACEEYQKALSDYDAAYESYEELARELRLTRSDPKRLKYFKEKYLHPDAWAPLMEKNSKLRLCLAHFASDKHIWWGYHDNPGGPCQDGDGITYDRNWVTAIVELCEKYDNFYTDLSYLPLMRSITPHSMPEKEQKRYEKQADAVRYWKALVKVCQHEHMLRKIMFGTDWYMILAEPMGYQEWFKEAMEGLALVEKELKLPRKVNLFYQFAIVNPMRFYGLGRIADNLKKGIETFMNGPAVDKRMKKKHFQDTPEKLRRNHTILKNLAVILDTLEKEAGDKGALLYEDQVRFVNVLADF</sequence>
<feature type="coiled-coil region" evidence="1">
    <location>
        <begin position="438"/>
        <end position="465"/>
    </location>
</feature>
<dbReference type="Gene3D" id="3.20.20.140">
    <property type="entry name" value="Metal-dependent hydrolases"/>
    <property type="match status" value="1"/>
</dbReference>
<reference evidence="2 3" key="1">
    <citation type="submission" date="2017-06" db="EMBL/GenBank/DDBJ databases">
        <title>Sequencing and comparative analysis of myxobacterial genomes.</title>
        <authorList>
            <person name="Rupp O."/>
            <person name="Goesmann A."/>
            <person name="Sogaard-Andersen L."/>
        </authorList>
    </citation>
    <scope>NUCLEOTIDE SEQUENCE [LARGE SCALE GENOMIC DNA]</scope>
    <source>
        <strain evidence="2 3">DSM 52655</strain>
    </source>
</reference>
<dbReference type="Proteomes" id="UP000217257">
    <property type="component" value="Chromosome"/>
</dbReference>
<dbReference type="InterPro" id="IPR036779">
    <property type="entry name" value="LysM_dom_sf"/>
</dbReference>
<gene>
    <name evidence="2" type="ORF">CYFUS_003206</name>
</gene>
<dbReference type="Gene3D" id="3.10.350.10">
    <property type="entry name" value="LysM domain"/>
    <property type="match status" value="1"/>
</dbReference>
<evidence type="ECO:0000313" key="2">
    <source>
        <dbReference type="EMBL" id="ATB37781.1"/>
    </source>
</evidence>
<dbReference type="InterPro" id="IPR032466">
    <property type="entry name" value="Metal_Hydrolase"/>
</dbReference>
<evidence type="ECO:0000256" key="1">
    <source>
        <dbReference type="SAM" id="Coils"/>
    </source>
</evidence>
<accession>A0A250J335</accession>
<dbReference type="RefSeq" id="WP_095986050.1">
    <property type="nucleotide sequence ID" value="NZ_CP022098.1"/>
</dbReference>
<dbReference type="SUPFAM" id="SSF51556">
    <property type="entry name" value="Metallo-dependent hydrolases"/>
    <property type="match status" value="1"/>
</dbReference>
<keyword evidence="1" id="KW-0175">Coiled coil</keyword>
<dbReference type="KEGG" id="cfus:CYFUS_003206"/>